<organism evidence="3 4">
    <name type="scientific">Petromyces alliaceus</name>
    <name type="common">Aspergillus alliaceus</name>
    <dbReference type="NCBI Taxonomy" id="209559"/>
    <lineage>
        <taxon>Eukaryota</taxon>
        <taxon>Fungi</taxon>
        <taxon>Dikarya</taxon>
        <taxon>Ascomycota</taxon>
        <taxon>Pezizomycotina</taxon>
        <taxon>Eurotiomycetes</taxon>
        <taxon>Eurotiomycetidae</taxon>
        <taxon>Eurotiales</taxon>
        <taxon>Aspergillaceae</taxon>
        <taxon>Aspergillus</taxon>
        <taxon>Aspergillus subgen. Circumdati</taxon>
    </lineage>
</organism>
<protein>
    <submittedName>
        <fullName evidence="3">Uncharacterized protein</fullName>
    </submittedName>
</protein>
<evidence type="ECO:0000256" key="1">
    <source>
        <dbReference type="SAM" id="Coils"/>
    </source>
</evidence>
<dbReference type="EMBL" id="SPNV01000923">
    <property type="protein sequence ID" value="KAF5854732.1"/>
    <property type="molecule type" value="Genomic_DNA"/>
</dbReference>
<feature type="coiled-coil region" evidence="1">
    <location>
        <begin position="61"/>
        <end position="88"/>
    </location>
</feature>
<name>A0A8H6E0E4_PETAA</name>
<evidence type="ECO:0000313" key="4">
    <source>
        <dbReference type="Proteomes" id="UP000541154"/>
    </source>
</evidence>
<gene>
    <name evidence="3" type="ORF">ETB97_012680</name>
</gene>
<evidence type="ECO:0000256" key="2">
    <source>
        <dbReference type="SAM" id="MobiDB-lite"/>
    </source>
</evidence>
<feature type="region of interest" description="Disordered" evidence="2">
    <location>
        <begin position="101"/>
        <end position="144"/>
    </location>
</feature>
<dbReference type="AlphaFoldDB" id="A0A8H6E0E4"/>
<feature type="compositionally biased region" description="Basic and acidic residues" evidence="2">
    <location>
        <begin position="1"/>
        <end position="23"/>
    </location>
</feature>
<evidence type="ECO:0000313" key="3">
    <source>
        <dbReference type="EMBL" id="KAF5854732.1"/>
    </source>
</evidence>
<keyword evidence="4" id="KW-1185">Reference proteome</keyword>
<dbReference type="Proteomes" id="UP000541154">
    <property type="component" value="Unassembled WGS sequence"/>
</dbReference>
<keyword evidence="1" id="KW-0175">Coiled coil</keyword>
<sequence length="307" mass="34531">MKRPEYPKTGEKKLDIAGPERKSRTSPTQVMPSPGRGQELERQIELEEIQAYINQIIEGQIAQQRAREQQYETRIKILEENVQQLQQAQVIQAASSTAQIPTAAHKAPQKVLSQGPKQPRDQQAEFSTHRPRSTAAPKATRLSKPEATYADITALLNPNPGGQGWQIVTKKRYRKKTPRTQTEKIPLPELKAARRTPLEARRLIFRRENSLETPTAECEDIILGLTIALTEAGLPEFLRLVDAGYTRTGAISVILQEGSLNHMLLNNYADLMTAAARKIDPVAILLEAPEQWFRLKVHGVPTKRYQA</sequence>
<proteinExistence type="predicted"/>
<comment type="caution">
    <text evidence="3">The sequence shown here is derived from an EMBL/GenBank/DDBJ whole genome shotgun (WGS) entry which is preliminary data.</text>
</comment>
<feature type="region of interest" description="Disordered" evidence="2">
    <location>
        <begin position="1"/>
        <end position="40"/>
    </location>
</feature>
<reference evidence="3 4" key="1">
    <citation type="submission" date="2019-04" db="EMBL/GenBank/DDBJ databases">
        <title>Aspergillus burnettii sp. nov., novel species from soil in southeast Queensland.</title>
        <authorList>
            <person name="Gilchrist C.L.M."/>
            <person name="Pitt J.I."/>
            <person name="Lange L."/>
            <person name="Lacey H.J."/>
            <person name="Vuong D."/>
            <person name="Midgley D.J."/>
            <person name="Greenfield P."/>
            <person name="Bradbury M."/>
            <person name="Lacey E."/>
            <person name="Busk P.K."/>
            <person name="Pilgaard B."/>
            <person name="Chooi Y.H."/>
            <person name="Piggott A.M."/>
        </authorList>
    </citation>
    <scope>NUCLEOTIDE SEQUENCE [LARGE SCALE GENOMIC DNA]</scope>
    <source>
        <strain evidence="3 4">FRR 5400</strain>
    </source>
</reference>
<accession>A0A8H6E0E4</accession>